<dbReference type="HOGENOM" id="CLU_2826304_0_0_3"/>
<dbReference type="RefSeq" id="WP_002735439.1">
    <property type="nucleotide sequence ID" value="NC_010296.1"/>
</dbReference>
<keyword evidence="1" id="KW-1133">Transmembrane helix</keyword>
<dbReference type="Proteomes" id="UP000001510">
    <property type="component" value="Chromosome"/>
</dbReference>
<protein>
    <submittedName>
        <fullName evidence="2">Uncharacterized protein</fullName>
    </submittedName>
</protein>
<dbReference type="BioCyc" id="MAER449447:MAE_RS29090-MONOMER"/>
<dbReference type="KEGG" id="mar:MAE_21210"/>
<evidence type="ECO:0000256" key="1">
    <source>
        <dbReference type="SAM" id="Phobius"/>
    </source>
</evidence>
<dbReference type="STRING" id="449447.MAE_21210"/>
<sequence length="66" mass="7562">MKPNSLSKHSHPLRWILAIAITATTITSVGVVYQVLPWRWGKFTYFSTKSNNTQYYKSSCVGKIRV</sequence>
<keyword evidence="3" id="KW-1185">Reference proteome</keyword>
<dbReference type="EMBL" id="AP009552">
    <property type="protein sequence ID" value="BAG01943.1"/>
    <property type="molecule type" value="Genomic_DNA"/>
</dbReference>
<accession>B0JFT8</accession>
<organism evidence="2 3">
    <name type="scientific">Microcystis aeruginosa (strain NIES-843 / IAM M-2473)</name>
    <dbReference type="NCBI Taxonomy" id="449447"/>
    <lineage>
        <taxon>Bacteria</taxon>
        <taxon>Bacillati</taxon>
        <taxon>Cyanobacteriota</taxon>
        <taxon>Cyanophyceae</taxon>
        <taxon>Oscillatoriophycideae</taxon>
        <taxon>Chroococcales</taxon>
        <taxon>Microcystaceae</taxon>
        <taxon>Microcystis</taxon>
    </lineage>
</organism>
<proteinExistence type="predicted"/>
<keyword evidence="1" id="KW-0472">Membrane</keyword>
<evidence type="ECO:0000313" key="2">
    <source>
        <dbReference type="EMBL" id="BAG01943.1"/>
    </source>
</evidence>
<dbReference type="AlphaFoldDB" id="B0JFT8"/>
<dbReference type="EnsemblBacteria" id="BAG01943">
    <property type="protein sequence ID" value="BAG01943"/>
    <property type="gene ID" value="MAE_21210"/>
</dbReference>
<gene>
    <name evidence="2" type="ordered locus">MAE_21210</name>
</gene>
<keyword evidence="1" id="KW-0812">Transmembrane</keyword>
<dbReference type="PaxDb" id="449447-MAE_21210"/>
<feature type="transmembrane region" description="Helical" evidence="1">
    <location>
        <begin position="12"/>
        <end position="36"/>
    </location>
</feature>
<reference evidence="2 3" key="1">
    <citation type="journal article" date="2007" name="DNA Res.">
        <title>Complete genomic structure of the bloom-forming toxic cyanobacterium Microcystis aeruginosa NIES-843.</title>
        <authorList>
            <person name="Kaneko T."/>
            <person name="Nakajima N."/>
            <person name="Okamoto S."/>
            <person name="Suzuki I."/>
            <person name="Tanabe Y."/>
            <person name="Tamaoki M."/>
            <person name="Nakamura Y."/>
            <person name="Kasai F."/>
            <person name="Watanabe A."/>
            <person name="Kawashima K."/>
            <person name="Kishida Y."/>
            <person name="Ono A."/>
            <person name="Shimizu Y."/>
            <person name="Takahashi C."/>
            <person name="Minami C."/>
            <person name="Fujishiro T."/>
            <person name="Kohara M."/>
            <person name="Katoh M."/>
            <person name="Nakazaki N."/>
            <person name="Nakayama S."/>
            <person name="Yamada M."/>
            <person name="Tabata S."/>
            <person name="Watanabe M.M."/>
        </authorList>
    </citation>
    <scope>NUCLEOTIDE SEQUENCE [LARGE SCALE GENOMIC DNA]</scope>
    <source>
        <strain evidence="3">NIES-843 / IAM M-247</strain>
    </source>
</reference>
<name>B0JFT8_MICAN</name>
<evidence type="ECO:0000313" key="3">
    <source>
        <dbReference type="Proteomes" id="UP000001510"/>
    </source>
</evidence>